<dbReference type="InterPro" id="IPR000315">
    <property type="entry name" value="Znf_B-box"/>
</dbReference>
<feature type="domain" description="B box-type" evidence="3">
    <location>
        <begin position="66"/>
        <end position="102"/>
    </location>
</feature>
<dbReference type="GO" id="GO:0061630">
    <property type="term" value="F:ubiquitin protein ligase activity"/>
    <property type="evidence" value="ECO:0007669"/>
    <property type="project" value="TreeGrafter"/>
</dbReference>
<name>A0A8B8B1V1_CRAVI</name>
<dbReference type="PROSITE" id="PS50119">
    <property type="entry name" value="ZF_BBOX"/>
    <property type="match status" value="2"/>
</dbReference>
<evidence type="ECO:0000256" key="2">
    <source>
        <dbReference type="SAM" id="Coils"/>
    </source>
</evidence>
<keyword evidence="1" id="KW-0863">Zinc-finger</keyword>
<evidence type="ECO:0000313" key="4">
    <source>
        <dbReference type="Proteomes" id="UP000694844"/>
    </source>
</evidence>
<organism evidence="4 5">
    <name type="scientific">Crassostrea virginica</name>
    <name type="common">Eastern oyster</name>
    <dbReference type="NCBI Taxonomy" id="6565"/>
    <lineage>
        <taxon>Eukaryota</taxon>
        <taxon>Metazoa</taxon>
        <taxon>Spiralia</taxon>
        <taxon>Lophotrochozoa</taxon>
        <taxon>Mollusca</taxon>
        <taxon>Bivalvia</taxon>
        <taxon>Autobranchia</taxon>
        <taxon>Pteriomorphia</taxon>
        <taxon>Ostreida</taxon>
        <taxon>Ostreoidea</taxon>
        <taxon>Ostreidae</taxon>
        <taxon>Crassostrea</taxon>
    </lineage>
</organism>
<dbReference type="Gene3D" id="3.30.160.60">
    <property type="entry name" value="Classic Zinc Finger"/>
    <property type="match status" value="1"/>
</dbReference>
<dbReference type="AlphaFoldDB" id="A0A8B8B1V1"/>
<keyword evidence="1" id="KW-0862">Zinc</keyword>
<keyword evidence="2" id="KW-0175">Coiled coil</keyword>
<keyword evidence="4" id="KW-1185">Reference proteome</keyword>
<feature type="coiled-coil region" evidence="2">
    <location>
        <begin position="99"/>
        <end position="159"/>
    </location>
</feature>
<dbReference type="GO" id="GO:0008270">
    <property type="term" value="F:zinc ion binding"/>
    <property type="evidence" value="ECO:0007669"/>
    <property type="project" value="UniProtKB-KW"/>
</dbReference>
<dbReference type="GO" id="GO:0005654">
    <property type="term" value="C:nucleoplasm"/>
    <property type="evidence" value="ECO:0007669"/>
    <property type="project" value="TreeGrafter"/>
</dbReference>
<dbReference type="GeneID" id="111106573"/>
<keyword evidence="1" id="KW-0479">Metal-binding</keyword>
<dbReference type="PANTHER" id="PTHR25462">
    <property type="entry name" value="BONUS, ISOFORM C-RELATED"/>
    <property type="match status" value="1"/>
</dbReference>
<dbReference type="KEGG" id="cvn:111106573"/>
<sequence length="551" mass="62494">MATSTSWAQDVIICNLCENSALRFCNSCQTDLCLDCVGKHLHEFESLSHDIVPFQHRKIRLVLPECEFHPGQRCEVHCQQCQTPVCVKCFTGNHKGHDVVELEEILEKKKEIIRKEKQKTEANILSKYQTRDDNIKTQILKVNAEFAKMKTNMERLRKLWHQEVDDIFDKANNLINSWRDIKISSSSTLQTQIKNKIPEVKQALKHQTEVLKSNDASRIYDFKSNLEELKEIPEVDDVTCLSLIEKTEQGQELQIEIEEFRATLSQKCPSIRADHAFYHSTKQLLDEAEIIFTIPVVCNKLRNVVCVGLDEAWITGYDESIKRVDVKGSVKETVATKAIWPYIALTEQGELLSTNMYSGTVDIVKQGGIDTFITPPQGWAARRLCCTRSGDVLVHVQVRTGNKNKLLRYRGQHISQEIDTDFNKKPIFSEGFYFLMITENSNGDICVSDRNAETVTVVDMTGRVRFRYDGTSAGIKNPFGPTGIVTDSLSQIIVSDSNNDCLHIIDQNGKFLNCVDNCGLQSPWGLSVDSEGRLWVALNGGNVIKVIKYIK</sequence>
<dbReference type="SUPFAM" id="SSF101898">
    <property type="entry name" value="NHL repeat"/>
    <property type="match status" value="1"/>
</dbReference>
<gene>
    <name evidence="5" type="primary">LOC111106573</name>
</gene>
<dbReference type="RefSeq" id="XP_022297008.1">
    <property type="nucleotide sequence ID" value="XM_022441300.1"/>
</dbReference>
<dbReference type="InterPro" id="IPR011042">
    <property type="entry name" value="6-blade_b-propeller_TolB-like"/>
</dbReference>
<protein>
    <submittedName>
        <fullName evidence="5">Tripartite motif-containing protein 3-like</fullName>
    </submittedName>
</protein>
<evidence type="ECO:0000313" key="5">
    <source>
        <dbReference type="RefSeq" id="XP_022297008.1"/>
    </source>
</evidence>
<dbReference type="Gene3D" id="2.120.10.30">
    <property type="entry name" value="TolB, C-terminal domain"/>
    <property type="match status" value="1"/>
</dbReference>
<dbReference type="GO" id="GO:0060340">
    <property type="term" value="P:positive regulation of type I interferon-mediated signaling pathway"/>
    <property type="evidence" value="ECO:0007669"/>
    <property type="project" value="TreeGrafter"/>
</dbReference>
<evidence type="ECO:0000256" key="1">
    <source>
        <dbReference type="PROSITE-ProRule" id="PRU00024"/>
    </source>
</evidence>
<dbReference type="GO" id="GO:0045087">
    <property type="term" value="P:innate immune response"/>
    <property type="evidence" value="ECO:0007669"/>
    <property type="project" value="TreeGrafter"/>
</dbReference>
<dbReference type="InterPro" id="IPR047153">
    <property type="entry name" value="TRIM45/56/19-like"/>
</dbReference>
<dbReference type="OrthoDB" id="6064205at2759"/>
<evidence type="ECO:0000259" key="3">
    <source>
        <dbReference type="PROSITE" id="PS50119"/>
    </source>
</evidence>
<reference evidence="5" key="1">
    <citation type="submission" date="2025-08" db="UniProtKB">
        <authorList>
            <consortium name="RefSeq"/>
        </authorList>
    </citation>
    <scope>IDENTIFICATION</scope>
    <source>
        <tissue evidence="5">Whole sample</tissue>
    </source>
</reference>
<dbReference type="Pfam" id="PF00643">
    <property type="entry name" value="zf-B_box"/>
    <property type="match status" value="2"/>
</dbReference>
<dbReference type="SMART" id="SM00336">
    <property type="entry name" value="BBOX"/>
    <property type="match status" value="2"/>
</dbReference>
<dbReference type="SUPFAM" id="SSF57845">
    <property type="entry name" value="B-box zinc-binding domain"/>
    <property type="match status" value="1"/>
</dbReference>
<accession>A0A8B8B1V1</accession>
<dbReference type="Proteomes" id="UP000694844">
    <property type="component" value="Chromosome 8"/>
</dbReference>
<feature type="domain" description="B box-type" evidence="3">
    <location>
        <begin position="9"/>
        <end position="54"/>
    </location>
</feature>
<proteinExistence type="predicted"/>
<dbReference type="PANTHER" id="PTHR25462:SF299">
    <property type="entry name" value="E3 UBIQUITIN-PROTEIN LIGASE TRIM56"/>
    <property type="match status" value="1"/>
</dbReference>